<feature type="compositionally biased region" description="Low complexity" evidence="7">
    <location>
        <begin position="31"/>
        <end position="43"/>
    </location>
</feature>
<feature type="compositionally biased region" description="Polar residues" evidence="7">
    <location>
        <begin position="1"/>
        <end position="23"/>
    </location>
</feature>
<evidence type="ECO:0000256" key="7">
    <source>
        <dbReference type="SAM" id="MobiDB-lite"/>
    </source>
</evidence>
<evidence type="ECO:0000256" key="5">
    <source>
        <dbReference type="ARBA" id="ARBA00022490"/>
    </source>
</evidence>
<feature type="compositionally biased region" description="Basic and acidic residues" evidence="7">
    <location>
        <begin position="712"/>
        <end position="726"/>
    </location>
</feature>
<dbReference type="GO" id="GO:0005737">
    <property type="term" value="C:cytoplasm"/>
    <property type="evidence" value="ECO:0007669"/>
    <property type="project" value="UniProtKB-SubCell"/>
</dbReference>
<name>A0A6P7GXC9_DIAVI</name>
<evidence type="ECO:0000256" key="4">
    <source>
        <dbReference type="ARBA" id="ARBA00022473"/>
    </source>
</evidence>
<keyword evidence="6" id="KW-0970">Cilium biogenesis/degradation</keyword>
<evidence type="ECO:0000256" key="3">
    <source>
        <dbReference type="ARBA" id="ARBA00015639"/>
    </source>
</evidence>
<dbReference type="EnsemblMetazoa" id="XM_050659442.1">
    <property type="protein sequence ID" value="XP_050515399.1"/>
    <property type="gene ID" value="LOC114347943"/>
</dbReference>
<dbReference type="Pfam" id="PF19031">
    <property type="entry name" value="Intu_longin_1"/>
    <property type="match status" value="1"/>
</dbReference>
<feature type="domain" description="CCZ1/INTU/HSP4 first Longin" evidence="8">
    <location>
        <begin position="276"/>
        <end position="384"/>
    </location>
</feature>
<dbReference type="RefSeq" id="XP_028154391.1">
    <property type="nucleotide sequence ID" value="XM_028298590.1"/>
</dbReference>
<dbReference type="FunCoup" id="A0A6P7GXC9">
    <property type="interactions" value="55"/>
</dbReference>
<dbReference type="GO" id="GO:0005929">
    <property type="term" value="C:cilium"/>
    <property type="evidence" value="ECO:0007669"/>
    <property type="project" value="TreeGrafter"/>
</dbReference>
<feature type="domain" description="CCZ1/INTU second Longin" evidence="9">
    <location>
        <begin position="489"/>
        <end position="603"/>
    </location>
</feature>
<feature type="compositionally biased region" description="Low complexity" evidence="7">
    <location>
        <begin position="683"/>
        <end position="701"/>
    </location>
</feature>
<dbReference type="GO" id="GO:0060271">
    <property type="term" value="P:cilium assembly"/>
    <property type="evidence" value="ECO:0007669"/>
    <property type="project" value="InterPro"/>
</dbReference>
<dbReference type="InterPro" id="IPR039151">
    <property type="entry name" value="INTU"/>
</dbReference>
<organism evidence="13">
    <name type="scientific">Diabrotica virgifera virgifera</name>
    <name type="common">western corn rootworm</name>
    <dbReference type="NCBI Taxonomy" id="50390"/>
    <lineage>
        <taxon>Eukaryota</taxon>
        <taxon>Metazoa</taxon>
        <taxon>Ecdysozoa</taxon>
        <taxon>Arthropoda</taxon>
        <taxon>Hexapoda</taxon>
        <taxon>Insecta</taxon>
        <taxon>Pterygota</taxon>
        <taxon>Neoptera</taxon>
        <taxon>Endopterygota</taxon>
        <taxon>Coleoptera</taxon>
        <taxon>Polyphaga</taxon>
        <taxon>Cucujiformia</taxon>
        <taxon>Chrysomeloidea</taxon>
        <taxon>Chrysomelidae</taxon>
        <taxon>Galerucinae</taxon>
        <taxon>Diabroticina</taxon>
        <taxon>Diabroticites</taxon>
        <taxon>Diabrotica</taxon>
    </lineage>
</organism>
<dbReference type="InterPro" id="IPR043987">
    <property type="entry name" value="CCZ1/INTU/HSP4_longin_1"/>
</dbReference>
<feature type="domain" description="CCZ1/INTU/HPS4 third Longin" evidence="10">
    <location>
        <begin position="776"/>
        <end position="904"/>
    </location>
</feature>
<evidence type="ECO:0000256" key="1">
    <source>
        <dbReference type="ARBA" id="ARBA00004496"/>
    </source>
</evidence>
<dbReference type="RefSeq" id="XP_050515399.1">
    <property type="nucleotide sequence ID" value="XM_050659442.1"/>
</dbReference>
<feature type="region of interest" description="Disordered" evidence="7">
    <location>
        <begin position="1"/>
        <end position="44"/>
    </location>
</feature>
<dbReference type="GO" id="GO:0016192">
    <property type="term" value="P:vesicle-mediated transport"/>
    <property type="evidence" value="ECO:0007669"/>
    <property type="project" value="InterPro"/>
</dbReference>
<feature type="region of interest" description="Disordered" evidence="7">
    <location>
        <begin position="681"/>
        <end position="740"/>
    </location>
</feature>
<keyword evidence="4" id="KW-0217">Developmental protein</keyword>
<evidence type="ECO:0000256" key="2">
    <source>
        <dbReference type="ARBA" id="ARBA00010034"/>
    </source>
</evidence>
<gene>
    <name evidence="13" type="primary">LOC114347943</name>
</gene>
<dbReference type="Pfam" id="PF19033">
    <property type="entry name" value="Intu_longin_3"/>
    <property type="match status" value="1"/>
</dbReference>
<reference evidence="11" key="2">
    <citation type="submission" date="2025-05" db="UniProtKB">
        <authorList>
            <consortium name="EnsemblMetazoa"/>
        </authorList>
    </citation>
    <scope>IDENTIFICATION</scope>
</reference>
<sequence length="910" mass="103203">MESQSLLGSHNTVLNSSGSTATVTDEEWTEESSNSSYSDSDSTIPEWEPYVDDFTGELLYIECHPFVVQNKDSKINKVTTSEPLTRTNLRRSTRGKFLKLLRRRDSKRKSKKNHKSVDISETNTSKVKFQELHEGEEKEVMLEIDSENRHNLSSDKSLAESLLGLIVSSLSDGNRVMIAGFSYDSKAKQERNIKIGDWLKSINNIEVNVQNLDDILQKFINRDEVLLKLQRVAGIEVTKDPPINELNIESDFVRELLNTKSDEEHMLFEALCDHPVGVVYINTDNLSESNQNNEDVTYCFPRPLQKNILATSRGMFITVNHLLFDLTKSRPRVTTIKCNGQLTNVVFTNYEKNLLLLMLPDNRVSKQEILLLNNEIIRLLKFCYETIDKCFITEKYLPQVDHFFSKFFARTLSSGLWSTAQQSLALENLESKAKEVSPCQFEDLMPVAPTLCLPDEAQLQIDDALSELEASDYRDWNEDPLDCQRLFTVLGSALFHSGYLLASHFIHEDLIDVFCFCKQQGLFHLSRTEPIKSLVLWKEVFPSSCNKLENTKIVIPEGRRYLLIVESGKDLLAVIMEAGGCTEPSEENMGPDAFYVEEAQATLAHIQELGLGELAERLLSVDPNPQIAEPLPQNNRRKSDFMNLSFSKSGLASGKDSSLLPKKNEVTSILKKRSTDINFVVPSGSSSSLQDDSFDGQSEGSGSQGGYSEISDDSRKNFKKDTKFDSNEEESDTDEYGEGSQVSVASFDVSEIRQYILSEMEGFQPVQLTAGSEKILYHFVQLNISEGVLLCPPETQNPSPTFSFILNNFRNSCLKIHFLFQNTVRFKNIPAQDVAKSVINKSLISIKEHGILFECPFLDEQDSKKNKIRYWVVGRLFYMPQPKELYVCYRDGIPQNMVEIAFKLNMRTVT</sequence>
<dbReference type="PANTHER" id="PTHR21082">
    <property type="entry name" value="PROTEIN INTURNED"/>
    <property type="match status" value="1"/>
</dbReference>
<proteinExistence type="inferred from homology"/>
<dbReference type="InParanoid" id="A0A6P7GXC9"/>
<dbReference type="PANTHER" id="PTHR21082:SF4">
    <property type="entry name" value="PROTEIN INTURNED"/>
    <property type="match status" value="1"/>
</dbReference>
<evidence type="ECO:0000313" key="11">
    <source>
        <dbReference type="EnsemblMetazoa" id="XP_050515399.1"/>
    </source>
</evidence>
<dbReference type="Proteomes" id="UP001652700">
    <property type="component" value="Unplaced"/>
</dbReference>
<dbReference type="GeneID" id="114347943"/>
<keyword evidence="5" id="KW-0963">Cytoplasm</keyword>
<dbReference type="InterPro" id="IPR043989">
    <property type="entry name" value="CCZ1/INTU/HSP4_longin_3"/>
</dbReference>
<dbReference type="InterPro" id="IPR043988">
    <property type="entry name" value="CCZ1/INTU_longin_2"/>
</dbReference>
<comment type="subcellular location">
    <subcellularLocation>
        <location evidence="1">Cytoplasm</location>
    </subcellularLocation>
</comment>
<accession>A0A6P7GXC9</accession>
<reference evidence="13" key="1">
    <citation type="submission" date="2025-04" db="UniProtKB">
        <authorList>
            <consortium name="RefSeq"/>
        </authorList>
    </citation>
    <scope>IDENTIFICATION</scope>
    <source>
        <tissue evidence="13">Whole insect</tissue>
    </source>
</reference>
<evidence type="ECO:0000256" key="6">
    <source>
        <dbReference type="ARBA" id="ARBA00022794"/>
    </source>
</evidence>
<keyword evidence="12" id="KW-1185">Reference proteome</keyword>
<dbReference type="KEGG" id="dvv:114347943"/>
<dbReference type="GO" id="GO:0007399">
    <property type="term" value="P:nervous system development"/>
    <property type="evidence" value="ECO:0007669"/>
    <property type="project" value="TreeGrafter"/>
</dbReference>
<evidence type="ECO:0000259" key="9">
    <source>
        <dbReference type="Pfam" id="PF19032"/>
    </source>
</evidence>
<dbReference type="InterPro" id="IPR036034">
    <property type="entry name" value="PDZ_sf"/>
</dbReference>
<comment type="similarity">
    <text evidence="2">Belongs to the inturned family.</text>
</comment>
<dbReference type="OrthoDB" id="10263272at2759"/>
<evidence type="ECO:0000313" key="13">
    <source>
        <dbReference type="RefSeq" id="XP_028154391.1"/>
    </source>
</evidence>
<feature type="compositionally biased region" description="Acidic residues" evidence="7">
    <location>
        <begin position="727"/>
        <end position="737"/>
    </location>
</feature>
<dbReference type="GO" id="GO:0001736">
    <property type="term" value="P:establishment of planar polarity"/>
    <property type="evidence" value="ECO:0007669"/>
    <property type="project" value="InterPro"/>
</dbReference>
<dbReference type="Pfam" id="PF19032">
    <property type="entry name" value="Intu_longin_2"/>
    <property type="match status" value="1"/>
</dbReference>
<dbReference type="SUPFAM" id="SSF50156">
    <property type="entry name" value="PDZ domain-like"/>
    <property type="match status" value="1"/>
</dbReference>
<evidence type="ECO:0000313" key="12">
    <source>
        <dbReference type="Proteomes" id="UP001652700"/>
    </source>
</evidence>
<evidence type="ECO:0000259" key="10">
    <source>
        <dbReference type="Pfam" id="PF19033"/>
    </source>
</evidence>
<evidence type="ECO:0000259" key="8">
    <source>
        <dbReference type="Pfam" id="PF19031"/>
    </source>
</evidence>
<protein>
    <recommendedName>
        <fullName evidence="3">Protein inturned</fullName>
    </recommendedName>
</protein>
<dbReference type="AlphaFoldDB" id="A0A6P7GXC9"/>